<dbReference type="OrthoDB" id="4064925at2759"/>
<dbReference type="EMBL" id="LT598451">
    <property type="protein sequence ID" value="SCU94660.1"/>
    <property type="molecule type" value="Genomic_DNA"/>
</dbReference>
<dbReference type="AlphaFoldDB" id="A0A1G4JUU8"/>
<feature type="region of interest" description="Disordered" evidence="1">
    <location>
        <begin position="181"/>
        <end position="222"/>
    </location>
</feature>
<protein>
    <submittedName>
        <fullName evidence="2">LANO_0E07580g1_1</fullName>
    </submittedName>
</protein>
<organism evidence="2 3">
    <name type="scientific">Lachancea nothofagi CBS 11611</name>
    <dbReference type="NCBI Taxonomy" id="1266666"/>
    <lineage>
        <taxon>Eukaryota</taxon>
        <taxon>Fungi</taxon>
        <taxon>Dikarya</taxon>
        <taxon>Ascomycota</taxon>
        <taxon>Saccharomycotina</taxon>
        <taxon>Saccharomycetes</taxon>
        <taxon>Saccharomycetales</taxon>
        <taxon>Saccharomycetaceae</taxon>
        <taxon>Lachancea</taxon>
    </lineage>
</organism>
<accession>A0A1G4JUU8</accession>
<dbReference type="Proteomes" id="UP000189911">
    <property type="component" value="Chromosome E"/>
</dbReference>
<evidence type="ECO:0000313" key="2">
    <source>
        <dbReference type="EMBL" id="SCU94660.1"/>
    </source>
</evidence>
<evidence type="ECO:0000256" key="1">
    <source>
        <dbReference type="SAM" id="MobiDB-lite"/>
    </source>
</evidence>
<proteinExistence type="predicted"/>
<evidence type="ECO:0000313" key="3">
    <source>
        <dbReference type="Proteomes" id="UP000189911"/>
    </source>
</evidence>
<feature type="compositionally biased region" description="Basic and acidic residues" evidence="1">
    <location>
        <begin position="206"/>
        <end position="215"/>
    </location>
</feature>
<name>A0A1G4JUU8_9SACH</name>
<gene>
    <name evidence="2" type="ORF">LANO_0E07580G</name>
</gene>
<reference evidence="3" key="1">
    <citation type="submission" date="2016-03" db="EMBL/GenBank/DDBJ databases">
        <authorList>
            <person name="Devillers Hugo."/>
        </authorList>
    </citation>
    <scope>NUCLEOTIDE SEQUENCE [LARGE SCALE GENOMIC DNA]</scope>
</reference>
<sequence>MISPVTRRLLRDWKRLWHQGHGKYNVRPQDSNLHLWNFVLTSEVVEIYGVYFFGGSDTEPMIVMRCFTPNGCFPANKNVNLTHLAPILLSQGLPGFLDHIYWMLNHTANLGDLRYMLSWNRVMIKDFKVHFPELHASFILQPEDIALVEQWNESNTNNRREVSKIPNFKIKDLSPLSNTIACDNDDQGKDTKRRKAGNGGMLATHNDTDYNDHTELHRKRRK</sequence>
<keyword evidence="3" id="KW-1185">Reference proteome</keyword>